<evidence type="ECO:0000313" key="3">
    <source>
        <dbReference type="Proteomes" id="UP000005666"/>
    </source>
</evidence>
<dbReference type="GO" id="GO:0007165">
    <property type="term" value="P:signal transduction"/>
    <property type="evidence" value="ECO:0007669"/>
    <property type="project" value="EnsemblFungi"/>
</dbReference>
<dbReference type="InterPro" id="IPR035189">
    <property type="entry name" value="Std1/Mth1"/>
</dbReference>
<evidence type="ECO:0000256" key="1">
    <source>
        <dbReference type="SAM" id="MobiDB-lite"/>
    </source>
</evidence>
<feature type="region of interest" description="Disordered" evidence="1">
    <location>
        <begin position="355"/>
        <end position="382"/>
    </location>
</feature>
<organism evidence="2 3">
    <name type="scientific">Tetrapisispora phaffii (strain ATCC 24235 / CBS 4417 / NBRC 1672 / NRRL Y-8282 / UCD 70-5)</name>
    <name type="common">Yeast</name>
    <name type="synonym">Fabospora phaffii</name>
    <dbReference type="NCBI Taxonomy" id="1071381"/>
    <lineage>
        <taxon>Eukaryota</taxon>
        <taxon>Fungi</taxon>
        <taxon>Dikarya</taxon>
        <taxon>Ascomycota</taxon>
        <taxon>Saccharomycotina</taxon>
        <taxon>Saccharomycetes</taxon>
        <taxon>Saccharomycetales</taxon>
        <taxon>Saccharomycetaceae</taxon>
        <taxon>Tetrapisispora</taxon>
    </lineage>
</organism>
<dbReference type="AlphaFoldDB" id="G8BR02"/>
<dbReference type="GO" id="GO:1904659">
    <property type="term" value="P:D-glucose transmembrane transport"/>
    <property type="evidence" value="ECO:0007669"/>
    <property type="project" value="EnsemblFungi"/>
</dbReference>
<gene>
    <name evidence="2" type="primary">TPHA0C00210</name>
    <name evidence="2" type="ordered locus">TPHA_0C00210</name>
</gene>
<dbReference type="eggNOG" id="ENOG502QPKX">
    <property type="taxonomic scope" value="Eukaryota"/>
</dbReference>
<proteinExistence type="predicted"/>
<dbReference type="RefSeq" id="XP_003684612.1">
    <property type="nucleotide sequence ID" value="XM_003684564.1"/>
</dbReference>
<dbReference type="HOGENOM" id="CLU_049491_0_0_1"/>
<reference evidence="2 3" key="1">
    <citation type="journal article" date="2011" name="Proc. Natl. Acad. Sci. U.S.A.">
        <title>Evolutionary erosion of yeast sex chromosomes by mating-type switching accidents.</title>
        <authorList>
            <person name="Gordon J.L."/>
            <person name="Armisen D."/>
            <person name="Proux-Wera E."/>
            <person name="Oheigeartaigh S.S."/>
            <person name="Byrne K.P."/>
            <person name="Wolfe K.H."/>
        </authorList>
    </citation>
    <scope>NUCLEOTIDE SEQUENCE [LARGE SCALE GENOMIC DNA]</scope>
    <source>
        <strain evidence="3">ATCC 24235 / CBS 4417 / NBRC 1672 / NRRL Y-8282 / UCD 70-5</strain>
    </source>
</reference>
<evidence type="ECO:0000313" key="2">
    <source>
        <dbReference type="EMBL" id="CCE62178.1"/>
    </source>
</evidence>
<dbReference type="STRING" id="1071381.G8BR02"/>
<dbReference type="Pfam" id="PF17235">
    <property type="entry name" value="STD1"/>
    <property type="match status" value="1"/>
</dbReference>
<protein>
    <submittedName>
        <fullName evidence="2">Uncharacterized protein</fullName>
    </submittedName>
</protein>
<dbReference type="KEGG" id="tpf:TPHA_0C00210"/>
<dbReference type="OMA" id="ANLDYEF"/>
<sequence>MNGSYHNKTTMTTSNSTNFVNAPFEYSERARDTIKKKLLFSQKNTNASNRKKSKILSRTCSDDVASAYSAISNQSSIFSNPLTVTTTSSHFSSSSVPTEKIVTTITLEDALPKTFYDMYTPEILMSNPLNLFHNGRPKFTKRELMDWDLNDIRSLLIIDNLKPEWGDNLPSITLPNNQPNASNINFRFQLLPLNSSDEFIIETLVTSDLYKEANLDYEFRFTSARYTVALARRRHEQMLLQQGVPPNQINKKELHLSKPEWRNIIENFLLNIAVETQCRADFKQQCSQFKKWKQEHHQQQMQNFSNLKKPHMPPPSGLPLYTIVEEDNSDENMSSSKGRSSSSLLRKTLMKNLQSKTLKTSFNKNNTSSSNNTNTCNNNNNNIPDTHNINNLNLNNKLGKITLAKEEKADIWAHCQSEVYQRLGLDWKPDRMSIG</sequence>
<name>G8BR02_TETPH</name>
<keyword evidence="3" id="KW-1185">Reference proteome</keyword>
<dbReference type="Proteomes" id="UP000005666">
    <property type="component" value="Chromosome 3"/>
</dbReference>
<accession>G8BR02</accession>
<dbReference type="EMBL" id="HE612858">
    <property type="protein sequence ID" value="CCE62178.1"/>
    <property type="molecule type" value="Genomic_DNA"/>
</dbReference>
<feature type="compositionally biased region" description="Low complexity" evidence="1">
    <location>
        <begin position="360"/>
        <end position="382"/>
    </location>
</feature>
<dbReference type="OrthoDB" id="4081967at2759"/>
<dbReference type="GeneID" id="11535241"/>